<dbReference type="InterPro" id="IPR011009">
    <property type="entry name" value="Kinase-like_dom_sf"/>
</dbReference>
<feature type="compositionally biased region" description="Low complexity" evidence="7">
    <location>
        <begin position="398"/>
        <end position="411"/>
    </location>
</feature>
<dbReference type="Proteomes" id="UP001140172">
    <property type="component" value="Unassembled WGS sequence"/>
</dbReference>
<evidence type="ECO:0000256" key="5">
    <source>
        <dbReference type="ARBA" id="ARBA00022840"/>
    </source>
</evidence>
<reference evidence="9" key="1">
    <citation type="submission" date="2022-07" db="EMBL/GenBank/DDBJ databases">
        <title>Phylogenomic reconstructions and comparative analyses of Kickxellomycotina fungi.</title>
        <authorList>
            <person name="Reynolds N.K."/>
            <person name="Stajich J.E."/>
            <person name="Barry K."/>
            <person name="Grigoriev I.V."/>
            <person name="Crous P."/>
            <person name="Smith M.E."/>
        </authorList>
    </citation>
    <scope>NUCLEOTIDE SEQUENCE</scope>
    <source>
        <strain evidence="9">BCRC 34489</strain>
    </source>
</reference>
<evidence type="ECO:0000256" key="1">
    <source>
        <dbReference type="ARBA" id="ARBA00022527"/>
    </source>
</evidence>
<name>A0A9W8H7Q3_9FUNG</name>
<dbReference type="PANTHER" id="PTHR24345:SF91">
    <property type="entry name" value="SERINE_THREONINE-PROTEIN KINASE PLK4"/>
    <property type="match status" value="1"/>
</dbReference>
<dbReference type="PROSITE" id="PS00107">
    <property type="entry name" value="PROTEIN_KINASE_ATP"/>
    <property type="match status" value="1"/>
</dbReference>
<keyword evidence="2" id="KW-0808">Transferase</keyword>
<evidence type="ECO:0000256" key="7">
    <source>
        <dbReference type="SAM" id="MobiDB-lite"/>
    </source>
</evidence>
<dbReference type="Gene3D" id="1.10.510.10">
    <property type="entry name" value="Transferase(Phosphotransferase) domain 1"/>
    <property type="match status" value="1"/>
</dbReference>
<feature type="region of interest" description="Disordered" evidence="7">
    <location>
        <begin position="383"/>
        <end position="411"/>
    </location>
</feature>
<dbReference type="SMART" id="SM00220">
    <property type="entry name" value="S_TKc"/>
    <property type="match status" value="1"/>
</dbReference>
<keyword evidence="5 6" id="KW-0067">ATP-binding</keyword>
<evidence type="ECO:0000313" key="10">
    <source>
        <dbReference type="Proteomes" id="UP001140172"/>
    </source>
</evidence>
<comment type="caution">
    <text evidence="9">The sequence shown here is derived from an EMBL/GenBank/DDBJ whole genome shotgun (WGS) entry which is preliminary data.</text>
</comment>
<dbReference type="GO" id="GO:0005634">
    <property type="term" value="C:nucleus"/>
    <property type="evidence" value="ECO:0007669"/>
    <property type="project" value="TreeGrafter"/>
</dbReference>
<proteinExistence type="predicted"/>
<dbReference type="Pfam" id="PF00069">
    <property type="entry name" value="Pkinase"/>
    <property type="match status" value="1"/>
</dbReference>
<keyword evidence="1" id="KW-0723">Serine/threonine-protein kinase</keyword>
<dbReference type="FunFam" id="1.10.510.10:FF:000571">
    <property type="entry name" value="Maternal embryonic leucine zipper kinase"/>
    <property type="match status" value="1"/>
</dbReference>
<dbReference type="Gene3D" id="3.30.1120.30">
    <property type="entry name" value="POLO box domain"/>
    <property type="match status" value="1"/>
</dbReference>
<dbReference type="InterPro" id="IPR036947">
    <property type="entry name" value="POLO_box_dom_sf"/>
</dbReference>
<keyword evidence="3 6" id="KW-0547">Nucleotide-binding</keyword>
<feature type="region of interest" description="Disordered" evidence="7">
    <location>
        <begin position="28"/>
        <end position="54"/>
    </location>
</feature>
<dbReference type="GO" id="GO:0004674">
    <property type="term" value="F:protein serine/threonine kinase activity"/>
    <property type="evidence" value="ECO:0007669"/>
    <property type="project" value="UniProtKB-KW"/>
</dbReference>
<evidence type="ECO:0000256" key="2">
    <source>
        <dbReference type="ARBA" id="ARBA00022679"/>
    </source>
</evidence>
<gene>
    <name evidence="9" type="ORF">GGI15_003812</name>
</gene>
<dbReference type="EMBL" id="JANBUM010000289">
    <property type="protein sequence ID" value="KAJ2779621.1"/>
    <property type="molecule type" value="Genomic_DNA"/>
</dbReference>
<dbReference type="OrthoDB" id="408964at2759"/>
<protein>
    <recommendedName>
        <fullName evidence="8">Protein kinase domain-containing protein</fullName>
    </recommendedName>
</protein>
<feature type="compositionally biased region" description="Acidic residues" evidence="7">
    <location>
        <begin position="36"/>
        <end position="46"/>
    </location>
</feature>
<accession>A0A9W8H7Q3</accession>
<sequence>MYLRQNATYRRLSDHFGGRRLAKTAAAGGFSRRLAEEEEEHEEEEYSALGHSPSTPAALTSHDFCDWTRIGRGGFGKVYRATPLVPHYPRSVAIKVVDKRTLKTTAAEQRLACEVAIHESMDHPSVVRVLDSFEDERFVYLVMELCAHGDLWKYLRQRRQLQGSAGGSNGSAELAAVDEAEARYVMRGVCAATAYVHARGALHRDLKLANLLLTEDMHVRVGDFGLATWTQGGGGGEPLTLCGTPSYISPEILARQPYGAAADVWALGCLLVTLLTGTPPFAGTGREITERQVAEIRLPRDVSRETKDLVRSMLRVDPRRRVRSEELLQHAFFAPAMPERRLRTLEQMRREGEQMRRGILAQRAEAGGVAPRERIDALRRPRVAAPQAHGPSPPPSSHPAHTAASGSLGGAASSAATASSLATFTTARLPPLKRALKDGKVHVRGDGLLVLDLAWHPLLVALDEHRPAIYEHRRPLRLAALDARTAQAAYAWDLQALPAGLAKAVRLGVRVAQHLQAQQKRLHFATPQARASLYSDLPQPLVRLRFFNGIRVDVARGRAEMLVEIPVAQDLPNEMHKIPLVPGDFGPACTLESRVPAKIRRILEHCREALARADAFDALLRQYEPGGRLRAEYAGELAYPVEMQWAWGDAEDPDFVPPGLTRRPSAEPSGHVAAMLTTQSTVAASTTLGAPARGPRPLAAAQWAGRGMDRRALDDTPTRRLNLGPLTRLVEEFSQEALASSPRAAPPVRPAQPLAMHSLEKPKAVAGDALQGAGFIRDVGWCVAVDGDGGLLMLFHDGCRLLIDVDRQTASYTDQAAEYAGLPLDHALPVRVKERLSWLPHFLLQMGQ</sequence>
<dbReference type="PANTHER" id="PTHR24345">
    <property type="entry name" value="SERINE/THREONINE-PROTEIN KINASE PLK"/>
    <property type="match status" value="1"/>
</dbReference>
<dbReference type="InterPro" id="IPR017441">
    <property type="entry name" value="Protein_kinase_ATP_BS"/>
</dbReference>
<dbReference type="InterPro" id="IPR000719">
    <property type="entry name" value="Prot_kinase_dom"/>
</dbReference>
<evidence type="ECO:0000256" key="4">
    <source>
        <dbReference type="ARBA" id="ARBA00022777"/>
    </source>
</evidence>
<dbReference type="SUPFAM" id="SSF56112">
    <property type="entry name" value="Protein kinase-like (PK-like)"/>
    <property type="match status" value="1"/>
</dbReference>
<dbReference type="AlphaFoldDB" id="A0A9W8H7Q3"/>
<organism evidence="9 10">
    <name type="scientific">Coemansia interrupta</name>
    <dbReference type="NCBI Taxonomy" id="1126814"/>
    <lineage>
        <taxon>Eukaryota</taxon>
        <taxon>Fungi</taxon>
        <taxon>Fungi incertae sedis</taxon>
        <taxon>Zoopagomycota</taxon>
        <taxon>Kickxellomycotina</taxon>
        <taxon>Kickxellomycetes</taxon>
        <taxon>Kickxellales</taxon>
        <taxon>Kickxellaceae</taxon>
        <taxon>Coemansia</taxon>
    </lineage>
</organism>
<dbReference type="PROSITE" id="PS50011">
    <property type="entry name" value="PROTEIN_KINASE_DOM"/>
    <property type="match status" value="1"/>
</dbReference>
<evidence type="ECO:0000259" key="8">
    <source>
        <dbReference type="PROSITE" id="PS50011"/>
    </source>
</evidence>
<dbReference type="FunFam" id="3.30.200.20:FF:000042">
    <property type="entry name" value="Aurora kinase A"/>
    <property type="match status" value="1"/>
</dbReference>
<feature type="binding site" evidence="6">
    <location>
        <position position="95"/>
    </location>
    <ligand>
        <name>ATP</name>
        <dbReference type="ChEBI" id="CHEBI:30616"/>
    </ligand>
</feature>
<dbReference type="GO" id="GO:0005524">
    <property type="term" value="F:ATP binding"/>
    <property type="evidence" value="ECO:0007669"/>
    <property type="project" value="UniProtKB-UniRule"/>
</dbReference>
<evidence type="ECO:0000256" key="3">
    <source>
        <dbReference type="ARBA" id="ARBA00022741"/>
    </source>
</evidence>
<keyword evidence="10" id="KW-1185">Reference proteome</keyword>
<evidence type="ECO:0000313" key="9">
    <source>
        <dbReference type="EMBL" id="KAJ2779621.1"/>
    </source>
</evidence>
<feature type="domain" description="Protein kinase" evidence="8">
    <location>
        <begin position="64"/>
        <end position="333"/>
    </location>
</feature>
<keyword evidence="4" id="KW-0418">Kinase</keyword>
<evidence type="ECO:0000256" key="6">
    <source>
        <dbReference type="PROSITE-ProRule" id="PRU10141"/>
    </source>
</evidence>